<evidence type="ECO:0000259" key="1">
    <source>
        <dbReference type="Pfam" id="PF19745"/>
    </source>
</evidence>
<evidence type="ECO:0000313" key="2">
    <source>
        <dbReference type="EMBL" id="CAI3981240.1"/>
    </source>
</evidence>
<sequence>MIRFEDVSFPLEGWPSAVRAEGGQSLYGTGWAQRLLREHQFPDNCEGKSFVEHGMFRSGMGSNMHIAAAVLAFALNEGMIYLWPEDDIHNPWTLGSTKNSVAKCPGRPSRNYECYLKPVSSCKPNGEGSRFTGLKTERGRQKIKSTELVPKVFKALLKCSGYPSLYWVKWWRAQATAFLLRPNKETALELQRFREEHLVGHMQAGVLGCYVRHGDKYYEATEYPLKDYLRIFSWILDDKVITSCPRSAEFLEPFKAQLPNLQSTHRIYLGSDDAAVLEEAKSSFDMIYVNVSRLSKRMSLMKVSKKLGAKQVVMESLLNLELLMESDAFICTWTSNWCRLVDEMRMTVGKLSHRRNCSKPRTQRTLARYGNRIMQAIQRMSTILQRK</sequence>
<proteinExistence type="predicted"/>
<comment type="caution">
    <text evidence="2">The sequence shown here is derived from an EMBL/GenBank/DDBJ whole genome shotgun (WGS) entry which is preliminary data.</text>
</comment>
<dbReference type="InterPro" id="IPR045573">
    <property type="entry name" value="Fut8_N_cat"/>
</dbReference>
<dbReference type="EMBL" id="CAMXCT030000619">
    <property type="protein sequence ID" value="CAL4768552.1"/>
    <property type="molecule type" value="Genomic_DNA"/>
</dbReference>
<dbReference type="OrthoDB" id="9397715at2759"/>
<gene>
    <name evidence="2" type="ORF">C1SCF055_LOCUS9049</name>
</gene>
<dbReference type="GO" id="GO:0046921">
    <property type="term" value="F:alpha-(1-&gt;6)-fucosyltransferase activity"/>
    <property type="evidence" value="ECO:0007669"/>
    <property type="project" value="TreeGrafter"/>
</dbReference>
<evidence type="ECO:0000313" key="3">
    <source>
        <dbReference type="EMBL" id="CAL1134615.1"/>
    </source>
</evidence>
<evidence type="ECO:0000313" key="5">
    <source>
        <dbReference type="Proteomes" id="UP001152797"/>
    </source>
</evidence>
<dbReference type="EMBL" id="CAMXCT020000619">
    <property type="protein sequence ID" value="CAL1134615.1"/>
    <property type="molecule type" value="Genomic_DNA"/>
</dbReference>
<dbReference type="AlphaFoldDB" id="A0A9P1BXB6"/>
<dbReference type="PANTHER" id="PTHR13132:SF29">
    <property type="entry name" value="ALPHA-(1,6)-FUCOSYLTRANSFERASE"/>
    <property type="match status" value="1"/>
</dbReference>
<evidence type="ECO:0000313" key="4">
    <source>
        <dbReference type="EMBL" id="CAL4768552.1"/>
    </source>
</evidence>
<reference evidence="3" key="2">
    <citation type="submission" date="2024-04" db="EMBL/GenBank/DDBJ databases">
        <authorList>
            <person name="Chen Y."/>
            <person name="Shah S."/>
            <person name="Dougan E. K."/>
            <person name="Thang M."/>
            <person name="Chan C."/>
        </authorList>
    </citation>
    <scope>NUCLEOTIDE SEQUENCE [LARGE SCALE GENOMIC DNA]</scope>
</reference>
<dbReference type="Proteomes" id="UP001152797">
    <property type="component" value="Unassembled WGS sequence"/>
</dbReference>
<feature type="domain" description="Alpha-(1,6)-fucosyltransferase N- and catalytic" evidence="1">
    <location>
        <begin position="153"/>
        <end position="348"/>
    </location>
</feature>
<dbReference type="Pfam" id="PF19745">
    <property type="entry name" value="FUT8_N_cat"/>
    <property type="match status" value="1"/>
</dbReference>
<name>A0A9P1BXB6_9DINO</name>
<dbReference type="Gene3D" id="3.40.50.11350">
    <property type="match status" value="1"/>
</dbReference>
<accession>A0A9P1BXB6</accession>
<protein>
    <submittedName>
        <fullName evidence="4">Phosphatidylinositol 4-phosphate 5-kinase 4</fullName>
    </submittedName>
</protein>
<organism evidence="2">
    <name type="scientific">Cladocopium goreaui</name>
    <dbReference type="NCBI Taxonomy" id="2562237"/>
    <lineage>
        <taxon>Eukaryota</taxon>
        <taxon>Sar</taxon>
        <taxon>Alveolata</taxon>
        <taxon>Dinophyceae</taxon>
        <taxon>Suessiales</taxon>
        <taxon>Symbiodiniaceae</taxon>
        <taxon>Cladocopium</taxon>
    </lineage>
</organism>
<keyword evidence="5" id="KW-1185">Reference proteome</keyword>
<reference evidence="2" key="1">
    <citation type="submission" date="2022-10" db="EMBL/GenBank/DDBJ databases">
        <authorList>
            <person name="Chen Y."/>
            <person name="Dougan E. K."/>
            <person name="Chan C."/>
            <person name="Rhodes N."/>
            <person name="Thang M."/>
        </authorList>
    </citation>
    <scope>NUCLEOTIDE SEQUENCE</scope>
</reference>
<dbReference type="GO" id="GO:0006487">
    <property type="term" value="P:protein N-linked glycosylation"/>
    <property type="evidence" value="ECO:0007669"/>
    <property type="project" value="TreeGrafter"/>
</dbReference>
<dbReference type="PANTHER" id="PTHR13132">
    <property type="entry name" value="ALPHA- 1,6 -FUCOSYLTRANSFERASE"/>
    <property type="match status" value="1"/>
</dbReference>
<dbReference type="EMBL" id="CAMXCT010000619">
    <property type="protein sequence ID" value="CAI3981240.1"/>
    <property type="molecule type" value="Genomic_DNA"/>
</dbReference>